<comment type="caution">
    <text evidence="1">The sequence shown here is derived from an EMBL/GenBank/DDBJ whole genome shotgun (WGS) entry which is preliminary data.</text>
</comment>
<dbReference type="Proteomes" id="UP000630660">
    <property type="component" value="Unassembled WGS sequence"/>
</dbReference>
<gene>
    <name evidence="1" type="ORF">GF359_09760</name>
</gene>
<dbReference type="EMBL" id="WJKJ01000322">
    <property type="protein sequence ID" value="MBD3365485.1"/>
    <property type="molecule type" value="Genomic_DNA"/>
</dbReference>
<name>A0A9D5KCD4_UNCW3</name>
<organism evidence="1 2">
    <name type="scientific">candidate division WOR-3 bacterium</name>
    <dbReference type="NCBI Taxonomy" id="2052148"/>
    <lineage>
        <taxon>Bacteria</taxon>
        <taxon>Bacteria division WOR-3</taxon>
    </lineage>
</organism>
<sequence>MDKAIEILLSEASVPIRWRVEREILGRDKPETVTRSELAQWPQVIKNLNLLAGDCRFNFLHSSFDYALENICGELHDLGVRMGDGDLDHRIILYLDKLERIKKSDMPFAGFNASIITAAATLVGFEDHPEVQKQVMDRLNFIYEFVEKFDPEVFYIPDPSDMSKIWKGKNEMVNFDIYDSNRGLSLPTIHDLYAWTGITDSVLRQKADKLVSFILSPEYQERIKPGFGTVKVNSGRYRGMGWSVHVPDWNGEPDVMNLSTVFRFMEALIRFKSVKSHPWIKRTLAWLDSFTGEDGLCWIPKDSLKGSSPSYWVTGGRISLEPKPRTYRKRVLEATFRLHLIKRLGS</sequence>
<evidence type="ECO:0000313" key="2">
    <source>
        <dbReference type="Proteomes" id="UP000630660"/>
    </source>
</evidence>
<proteinExistence type="predicted"/>
<evidence type="ECO:0000313" key="1">
    <source>
        <dbReference type="EMBL" id="MBD3365485.1"/>
    </source>
</evidence>
<reference evidence="1" key="1">
    <citation type="submission" date="2019-11" db="EMBL/GenBank/DDBJ databases">
        <title>Microbial mats filling the niche in hypersaline microbial mats.</title>
        <authorList>
            <person name="Wong H.L."/>
            <person name="Macleod F.I."/>
            <person name="White R.A. III"/>
            <person name="Burns B.P."/>
        </authorList>
    </citation>
    <scope>NUCLEOTIDE SEQUENCE</scope>
    <source>
        <strain evidence="1">Bin_327</strain>
    </source>
</reference>
<protein>
    <submittedName>
        <fullName evidence="1">Uncharacterized protein</fullName>
    </submittedName>
</protein>
<dbReference type="AlphaFoldDB" id="A0A9D5KCD4"/>
<accession>A0A9D5KCD4</accession>